<keyword evidence="7" id="KW-0325">Glycoprotein</keyword>
<evidence type="ECO:0000313" key="11">
    <source>
        <dbReference type="EMBL" id="URW76719.1"/>
    </source>
</evidence>
<dbReference type="RefSeq" id="WP_250754367.1">
    <property type="nucleotide sequence ID" value="NZ_CP098401.1"/>
</dbReference>
<protein>
    <recommendedName>
        <fullName evidence="4">Vacuolar membrane protease</fullName>
    </recommendedName>
    <alternativeName>
        <fullName evidence="8">FXNA-related family protease 1</fullName>
    </alternativeName>
</protein>
<feature type="transmembrane region" description="Helical" evidence="9">
    <location>
        <begin position="355"/>
        <end position="377"/>
    </location>
</feature>
<comment type="function">
    <text evidence="1">May be involved in vacuolar sorting and osmoregulation.</text>
</comment>
<keyword evidence="9" id="KW-0812">Transmembrane</keyword>
<feature type="transmembrane region" description="Helical" evidence="9">
    <location>
        <begin position="521"/>
        <end position="541"/>
    </location>
</feature>
<dbReference type="InterPro" id="IPR045175">
    <property type="entry name" value="M28_fam"/>
</dbReference>
<evidence type="ECO:0000256" key="4">
    <source>
        <dbReference type="ARBA" id="ARBA00017435"/>
    </source>
</evidence>
<feature type="transmembrane region" description="Helical" evidence="9">
    <location>
        <begin position="319"/>
        <end position="343"/>
    </location>
</feature>
<dbReference type="EMBL" id="CP098401">
    <property type="protein sequence ID" value="URW76719.1"/>
    <property type="molecule type" value="Genomic_DNA"/>
</dbReference>
<evidence type="ECO:0000256" key="2">
    <source>
        <dbReference type="ARBA" id="ARBA00004128"/>
    </source>
</evidence>
<dbReference type="Gene3D" id="3.40.630.10">
    <property type="entry name" value="Zn peptidases"/>
    <property type="match status" value="1"/>
</dbReference>
<accession>A0ABY4TXK5</accession>
<evidence type="ECO:0000256" key="5">
    <source>
        <dbReference type="ARBA" id="ARBA00022554"/>
    </source>
</evidence>
<keyword evidence="5" id="KW-0926">Vacuole</keyword>
<dbReference type="Proteomes" id="UP001055580">
    <property type="component" value="Chromosome"/>
</dbReference>
<comment type="subcellular location">
    <subcellularLocation>
        <location evidence="2">Vacuole membrane</location>
        <topology evidence="2">Multi-pass membrane protein</topology>
    </subcellularLocation>
</comment>
<dbReference type="PANTHER" id="PTHR12147:SF58">
    <property type="entry name" value="VACUOLAR MEMBRANE PROTEASE"/>
    <property type="match status" value="1"/>
</dbReference>
<dbReference type="Pfam" id="PF04389">
    <property type="entry name" value="Peptidase_M28"/>
    <property type="match status" value="1"/>
</dbReference>
<keyword evidence="6 9" id="KW-1133">Transmembrane helix</keyword>
<feature type="transmembrane region" description="Helical" evidence="9">
    <location>
        <begin position="422"/>
        <end position="452"/>
    </location>
</feature>
<keyword evidence="9" id="KW-0472">Membrane</keyword>
<keyword evidence="12" id="KW-1185">Reference proteome</keyword>
<evidence type="ECO:0000256" key="9">
    <source>
        <dbReference type="SAM" id="Phobius"/>
    </source>
</evidence>
<proteinExistence type="inferred from homology"/>
<feature type="domain" description="Peptidase M28" evidence="10">
    <location>
        <begin position="108"/>
        <end position="294"/>
    </location>
</feature>
<evidence type="ECO:0000259" key="10">
    <source>
        <dbReference type="Pfam" id="PF04389"/>
    </source>
</evidence>
<comment type="similarity">
    <text evidence="3">Belongs to the peptidase M28 family.</text>
</comment>
<evidence type="ECO:0000256" key="8">
    <source>
        <dbReference type="ARBA" id="ARBA00031512"/>
    </source>
</evidence>
<feature type="transmembrane region" description="Helical" evidence="9">
    <location>
        <begin position="389"/>
        <end position="410"/>
    </location>
</feature>
<evidence type="ECO:0000256" key="1">
    <source>
        <dbReference type="ARBA" id="ARBA00003273"/>
    </source>
</evidence>
<dbReference type="SUPFAM" id="SSF53187">
    <property type="entry name" value="Zn-dependent exopeptidases"/>
    <property type="match status" value="1"/>
</dbReference>
<reference evidence="11" key="1">
    <citation type="submission" date="2022-05" db="EMBL/GenBank/DDBJ databases">
        <title>Sphingomonas sp. strain RMG20 Genome sequencing and assembly.</title>
        <authorList>
            <person name="Kim I."/>
        </authorList>
    </citation>
    <scope>NUCLEOTIDE SEQUENCE</scope>
    <source>
        <strain evidence="11">RMG20</strain>
    </source>
</reference>
<organism evidence="11 12">
    <name type="scientific">Sphingomonas donggukensis</name>
    <dbReference type="NCBI Taxonomy" id="2949093"/>
    <lineage>
        <taxon>Bacteria</taxon>
        <taxon>Pseudomonadati</taxon>
        <taxon>Pseudomonadota</taxon>
        <taxon>Alphaproteobacteria</taxon>
        <taxon>Sphingomonadales</taxon>
        <taxon>Sphingomonadaceae</taxon>
        <taxon>Sphingomonas</taxon>
    </lineage>
</organism>
<feature type="transmembrane region" description="Helical" evidence="9">
    <location>
        <begin position="489"/>
        <end position="509"/>
    </location>
</feature>
<gene>
    <name evidence="11" type="ORF">M9980_05815</name>
</gene>
<sequence>MARATTIMLAALAAVLIALSFKGTLLTPPPVPAQTAAGAFDANRAQARLERIIGDGAPHPVDSAANDGVRTRILAEMRREGLSPRVTDAVTCNGRATSRAVSCARVRNILADIGPATGPTLLLVAHYDSTPVGPGASDDGVGVASLLEVAHQLRGTTPARGITLLLTDGEEAGLIGARAFLDNDPTARRVTHLVNLESRGVSGPAFMFETSRPNAQPIAAFRAAAARPVANSLSTDFYRLIPNSTDVAVFEGQPWSILNFAIIANETRYHSPGDVPAALDRRSLNHMGTQVLALTRDWAAGRDHAGGGTRIYADVLTRVLIVLPLAVGIGGLALLVVALGVVAWRRGAIGRGLTVPAAAVAVALALGWVGNWIAAAVRTGEYWRGYPHITALAVDAGAVMAAVVMLVAIGRRLEAGQARVGAWLFFVLLGAVACWFAPGAAIYFLIAPAIVLAGMIFGPRVERVAGVVAALWLFVTFAELIAQVELLLVNGPVWATAAVTVLAVLPLLVEARAAGGTLSPRVASIVAAVALVAAWGVVLVTPRSTPYRKARFVVEHIADANAGSARWGLATDGVRLPDSFDRFGTWTSVDVPYSGRRRWVAPAPMTPLPALDAADRQVAAEGTTRRMRFRLQSGGAANVLLQFPADSAIVAIGMAGAPRPITATDASGEYALRCTGCSCEGAIVELVQRGSRPLVVTMTGMYMGLPGAAAPLLAARPANAAAQYTPDARYVIRRVRL</sequence>
<feature type="transmembrane region" description="Helical" evidence="9">
    <location>
        <begin position="464"/>
        <end position="482"/>
    </location>
</feature>
<evidence type="ECO:0000256" key="3">
    <source>
        <dbReference type="ARBA" id="ARBA00010918"/>
    </source>
</evidence>
<evidence type="ECO:0000256" key="7">
    <source>
        <dbReference type="ARBA" id="ARBA00023180"/>
    </source>
</evidence>
<evidence type="ECO:0000256" key="6">
    <source>
        <dbReference type="ARBA" id="ARBA00022989"/>
    </source>
</evidence>
<dbReference type="PANTHER" id="PTHR12147">
    <property type="entry name" value="METALLOPEPTIDASE M28 FAMILY MEMBER"/>
    <property type="match status" value="1"/>
</dbReference>
<evidence type="ECO:0000313" key="12">
    <source>
        <dbReference type="Proteomes" id="UP001055580"/>
    </source>
</evidence>
<dbReference type="InterPro" id="IPR007484">
    <property type="entry name" value="Peptidase_M28"/>
</dbReference>
<name>A0ABY4TXK5_9SPHN</name>